<dbReference type="PANTHER" id="PTHR30290">
    <property type="entry name" value="PERIPLASMIC BINDING COMPONENT OF ABC TRANSPORTER"/>
    <property type="match status" value="1"/>
</dbReference>
<dbReference type="EMBL" id="FNOB01000018">
    <property type="protein sequence ID" value="SDX49856.1"/>
    <property type="molecule type" value="Genomic_DNA"/>
</dbReference>
<dbReference type="Proteomes" id="UP000199541">
    <property type="component" value="Unassembled WGS sequence"/>
</dbReference>
<protein>
    <submittedName>
        <fullName evidence="6">Peptide/nickel transport system substrate-binding protein</fullName>
    </submittedName>
</protein>
<dbReference type="Gene3D" id="3.10.105.10">
    <property type="entry name" value="Dipeptide-binding Protein, Domain 3"/>
    <property type="match status" value="1"/>
</dbReference>
<feature type="chain" id="PRO_5045938940" evidence="4">
    <location>
        <begin position="28"/>
        <end position="619"/>
    </location>
</feature>
<comment type="caution">
    <text evidence="6">The sequence shown here is derived from an EMBL/GenBank/DDBJ whole genome shotgun (WGS) entry which is preliminary data.</text>
</comment>
<name>A0A1H3C6X5_9RHOB</name>
<gene>
    <name evidence="6" type="ORF">SAMN05444006_11827</name>
</gene>
<evidence type="ECO:0000256" key="3">
    <source>
        <dbReference type="ARBA" id="ARBA00022729"/>
    </source>
</evidence>
<dbReference type="Gene3D" id="3.40.190.10">
    <property type="entry name" value="Periplasmic binding protein-like II"/>
    <property type="match status" value="1"/>
</dbReference>
<evidence type="ECO:0000259" key="5">
    <source>
        <dbReference type="Pfam" id="PF00496"/>
    </source>
</evidence>
<keyword evidence="3 4" id="KW-0732">Signal</keyword>
<organism evidence="6 7">
    <name type="scientific">Allgaiera indica</name>
    <dbReference type="NCBI Taxonomy" id="765699"/>
    <lineage>
        <taxon>Bacteria</taxon>
        <taxon>Pseudomonadati</taxon>
        <taxon>Pseudomonadota</taxon>
        <taxon>Alphaproteobacteria</taxon>
        <taxon>Rhodobacterales</taxon>
        <taxon>Paracoccaceae</taxon>
        <taxon>Allgaiera</taxon>
    </lineage>
</organism>
<proteinExistence type="inferred from homology"/>
<dbReference type="InterPro" id="IPR039424">
    <property type="entry name" value="SBP_5"/>
</dbReference>
<evidence type="ECO:0000313" key="7">
    <source>
        <dbReference type="Proteomes" id="UP000199541"/>
    </source>
</evidence>
<dbReference type="InterPro" id="IPR030678">
    <property type="entry name" value="Peptide/Ni-bd"/>
</dbReference>
<comment type="subcellular location">
    <subcellularLocation>
        <location evidence="1">Periplasm</location>
    </subcellularLocation>
</comment>
<dbReference type="PANTHER" id="PTHR30290:SF64">
    <property type="entry name" value="ABC TRANSPORTER PERIPLASMIC BINDING PROTEIN"/>
    <property type="match status" value="1"/>
</dbReference>
<evidence type="ECO:0000256" key="1">
    <source>
        <dbReference type="ARBA" id="ARBA00004418"/>
    </source>
</evidence>
<evidence type="ECO:0000256" key="4">
    <source>
        <dbReference type="SAM" id="SignalP"/>
    </source>
</evidence>
<reference evidence="6 7" key="1">
    <citation type="submission" date="2016-10" db="EMBL/GenBank/DDBJ databases">
        <authorList>
            <person name="Varghese N."/>
            <person name="Submissions S."/>
        </authorList>
    </citation>
    <scope>NUCLEOTIDE SEQUENCE [LARGE SCALE GENOMIC DNA]</scope>
    <source>
        <strain evidence="6 7">DSM 24802</strain>
    </source>
</reference>
<feature type="domain" description="Solute-binding protein family 5" evidence="5">
    <location>
        <begin position="120"/>
        <end position="527"/>
    </location>
</feature>
<comment type="similarity">
    <text evidence="2">Belongs to the bacterial solute-binding protein 5 family.</text>
</comment>
<dbReference type="Pfam" id="PF00496">
    <property type="entry name" value="SBP_bac_5"/>
    <property type="match status" value="1"/>
</dbReference>
<sequence length="619" mass="68675">MTPGLFRVLRGLGLAVSLALGAVPVAADQAGQGAQTGGLQIGSGPERGIAMYGTPALPPDFVSLPYANPNAPQGGAIRVGDVSSFDSLNPFTLKGRAPYQLTHLTMQSLMTRSLDEPFTLYPQLAESVRTDASRSWVEFTLNPKARFSDGKPVTVADVLWSFKALAKVNPLYAGAWAKVASATQVGPRTVRFTFNTPDRELPLILGLRPVLEKAQWQGRDLGASGLMVPIGSGPYVVKSFSPGRYIVYQKNPHWWARDLPVNRGRFNFATIRYEYFGDSNAMFESFKAGDLDFYREPSPAKWKTNFNFPAARAGQVVLSEIASRRPSGIQGLVMNTRRPEFKDWRVRQALIDAFNFDFINRTVNGGADPRITSYFSNSPLGMRPGPATGRVRALLEPFKDNLPPGALSGYSLPGSTLSEMDRGAIRKAMKLLAEAGWKVRHGELTDAQGQPFIFTILLSQGQQQAVGAAVSIYVRALRRLGITAHITTVDSAQYVERTDRYDFDMTWYVRALSLSPGNEQMLYWGHDGVTEPGTRNWMGMNSPPAEAMIRTMLDTKDPEEFTAAVRALDRILMAGRYVIPFWYSKVSRIAHSRHLKYPEHLPAYGDWPGFFPDVWWYED</sequence>
<dbReference type="RefSeq" id="WP_081824878.1">
    <property type="nucleotide sequence ID" value="NZ_BNAB01000015.1"/>
</dbReference>
<dbReference type="SUPFAM" id="SSF53850">
    <property type="entry name" value="Periplasmic binding protein-like II"/>
    <property type="match status" value="1"/>
</dbReference>
<dbReference type="PIRSF" id="PIRSF002741">
    <property type="entry name" value="MppA"/>
    <property type="match status" value="1"/>
</dbReference>
<keyword evidence="7" id="KW-1185">Reference proteome</keyword>
<evidence type="ECO:0000256" key="2">
    <source>
        <dbReference type="ARBA" id="ARBA00005695"/>
    </source>
</evidence>
<dbReference type="CDD" id="cd08497">
    <property type="entry name" value="MbnE-like"/>
    <property type="match status" value="1"/>
</dbReference>
<feature type="signal peptide" evidence="4">
    <location>
        <begin position="1"/>
        <end position="27"/>
    </location>
</feature>
<dbReference type="InterPro" id="IPR000914">
    <property type="entry name" value="SBP_5_dom"/>
</dbReference>
<evidence type="ECO:0000313" key="6">
    <source>
        <dbReference type="EMBL" id="SDX49856.1"/>
    </source>
</evidence>
<accession>A0A1H3C6X5</accession>